<evidence type="ECO:0000256" key="3">
    <source>
        <dbReference type="ARBA" id="ARBA00023163"/>
    </source>
</evidence>
<keyword evidence="4" id="KW-0539">Nucleus</keyword>
<evidence type="ECO:0000313" key="7">
    <source>
        <dbReference type="EMBL" id="KAH8705457.1"/>
    </source>
</evidence>
<evidence type="ECO:0000259" key="6">
    <source>
        <dbReference type="PROSITE" id="PS50048"/>
    </source>
</evidence>
<keyword evidence="2" id="KW-0238">DNA-binding</keyword>
<evidence type="ECO:0000256" key="4">
    <source>
        <dbReference type="ARBA" id="ARBA00023242"/>
    </source>
</evidence>
<dbReference type="GO" id="GO:0000976">
    <property type="term" value="F:transcription cis-regulatory region binding"/>
    <property type="evidence" value="ECO:0007669"/>
    <property type="project" value="TreeGrafter"/>
</dbReference>
<dbReference type="SMART" id="SM00066">
    <property type="entry name" value="GAL4"/>
    <property type="match status" value="1"/>
</dbReference>
<dbReference type="EMBL" id="JAJTJA010000001">
    <property type="protein sequence ID" value="KAH8705457.1"/>
    <property type="molecule type" value="Genomic_DNA"/>
</dbReference>
<organism evidence="7 8">
    <name type="scientific">Talaromyces proteolyticus</name>
    <dbReference type="NCBI Taxonomy" id="1131652"/>
    <lineage>
        <taxon>Eukaryota</taxon>
        <taxon>Fungi</taxon>
        <taxon>Dikarya</taxon>
        <taxon>Ascomycota</taxon>
        <taxon>Pezizomycotina</taxon>
        <taxon>Eurotiomycetes</taxon>
        <taxon>Eurotiomycetidae</taxon>
        <taxon>Eurotiales</taxon>
        <taxon>Trichocomaceae</taxon>
        <taxon>Talaromyces</taxon>
        <taxon>Talaromyces sect. Bacilispori</taxon>
    </lineage>
</organism>
<dbReference type="PROSITE" id="PS00463">
    <property type="entry name" value="ZN2_CY6_FUNGAL_1"/>
    <property type="match status" value="1"/>
</dbReference>
<dbReference type="InterPro" id="IPR001138">
    <property type="entry name" value="Zn2Cys6_DnaBD"/>
</dbReference>
<dbReference type="GO" id="GO:0045944">
    <property type="term" value="P:positive regulation of transcription by RNA polymerase II"/>
    <property type="evidence" value="ECO:0007669"/>
    <property type="project" value="TreeGrafter"/>
</dbReference>
<protein>
    <submittedName>
        <fullName evidence="7">C6 transcription factor</fullName>
    </submittedName>
</protein>
<feature type="region of interest" description="Disordered" evidence="5">
    <location>
        <begin position="1"/>
        <end position="52"/>
    </location>
</feature>
<dbReference type="GO" id="GO:0005634">
    <property type="term" value="C:nucleus"/>
    <property type="evidence" value="ECO:0007669"/>
    <property type="project" value="TreeGrafter"/>
</dbReference>
<keyword evidence="8" id="KW-1185">Reference proteome</keyword>
<proteinExistence type="predicted"/>
<gene>
    <name evidence="7" type="ORF">BGW36DRAFT_286242</name>
</gene>
<dbReference type="PANTHER" id="PTHR37534">
    <property type="entry name" value="TRANSCRIPTIONAL ACTIVATOR PROTEIN UGA3"/>
    <property type="match status" value="1"/>
</dbReference>
<dbReference type="Gene3D" id="4.10.240.10">
    <property type="entry name" value="Zn(2)-C6 fungal-type DNA-binding domain"/>
    <property type="match status" value="1"/>
</dbReference>
<name>A0AAD4L3V6_9EURO</name>
<feature type="domain" description="Zn(2)-C6 fungal-type" evidence="6">
    <location>
        <begin position="57"/>
        <end position="87"/>
    </location>
</feature>
<sequence>MRNPSLETGRSSEHQDQPHVAQPDVEIRRGPSKNLDEPPLKPREVSENTKAKRVRTGCLTCRERHLKCDETLPRCQNCSKSGRVCKRGIRLNFIDTQTVSPPYDVTPPPGTRFNFQDESREIASEYVGGYERYPTLNHHSENPKETTSQFDLSDILNAPVLQRQPLPASPPILPSYSGANHHEIHEPLFNNTQYTTQSFIQQSNFLPKPSVSSSDTRPYLNSPEEVLLMQVFVEEVGLWMDSMNIHCHFTQKLPLRALSEPMLLNAMMACGAQHLHLVNASFSEDRALHYYNTASRELMTHLKNPDRDSVLCAIAAVILNSYELMCKDPMQRMNHIAGARALIKECRWDGKASGIGNACFWLNVGVELLSCLHFNWQMAWNPDSWGMDMESELTPSQSLFGDEELWTHRMVYICAKVANFRASIPEFQELDRHTHQMRIQQRCHEWNTYQRWCDEWAKCVPHSMMPMGYLQSWQTTSKSAFPEIWLIKRPAIVGRLFYHTACVLLAKIHPIEPEFSPEMRDKQQRHAYDICGIVAHVKDRGVATMSIRCLAIAAECLVSRDAQQELLDILDKIIKEAGWRIDFLKSELQEKWGWHQSETRGSTPISSNLLLNSETATSSTHPKLPSGIVNPTMAAADFSMANHPYQDYYVAPHTHTNDYHYLHTN</sequence>
<evidence type="ECO:0000313" key="8">
    <source>
        <dbReference type="Proteomes" id="UP001201262"/>
    </source>
</evidence>
<dbReference type="RefSeq" id="XP_046078078.1">
    <property type="nucleotide sequence ID" value="XM_046210394.1"/>
</dbReference>
<dbReference type="GO" id="GO:0000981">
    <property type="term" value="F:DNA-binding transcription factor activity, RNA polymerase II-specific"/>
    <property type="evidence" value="ECO:0007669"/>
    <property type="project" value="InterPro"/>
</dbReference>
<keyword evidence="3" id="KW-0804">Transcription</keyword>
<evidence type="ECO:0000256" key="1">
    <source>
        <dbReference type="ARBA" id="ARBA00023015"/>
    </source>
</evidence>
<dbReference type="CDD" id="cd00067">
    <property type="entry name" value="GAL4"/>
    <property type="match status" value="1"/>
</dbReference>
<evidence type="ECO:0000256" key="2">
    <source>
        <dbReference type="ARBA" id="ARBA00023125"/>
    </source>
</evidence>
<dbReference type="AlphaFoldDB" id="A0AAD4L3V6"/>
<dbReference type="PROSITE" id="PS50048">
    <property type="entry name" value="ZN2_CY6_FUNGAL_2"/>
    <property type="match status" value="1"/>
</dbReference>
<dbReference type="SUPFAM" id="SSF57701">
    <property type="entry name" value="Zn2/Cys6 DNA-binding domain"/>
    <property type="match status" value="1"/>
</dbReference>
<dbReference type="PANTHER" id="PTHR37534:SF40">
    <property type="entry name" value="ZN(2)-C6 FUNGAL-TYPE DOMAIN-CONTAINING PROTEIN"/>
    <property type="match status" value="1"/>
</dbReference>
<accession>A0AAD4L3V6</accession>
<evidence type="ECO:0000256" key="5">
    <source>
        <dbReference type="SAM" id="MobiDB-lite"/>
    </source>
</evidence>
<dbReference type="Proteomes" id="UP001201262">
    <property type="component" value="Unassembled WGS sequence"/>
</dbReference>
<feature type="compositionally biased region" description="Basic and acidic residues" evidence="5">
    <location>
        <begin position="25"/>
        <end position="50"/>
    </location>
</feature>
<comment type="caution">
    <text evidence="7">The sequence shown here is derived from an EMBL/GenBank/DDBJ whole genome shotgun (WGS) entry which is preliminary data.</text>
</comment>
<keyword evidence="1" id="KW-0805">Transcription regulation</keyword>
<dbReference type="GeneID" id="70240681"/>
<dbReference type="Pfam" id="PF00172">
    <property type="entry name" value="Zn_clus"/>
    <property type="match status" value="1"/>
</dbReference>
<dbReference type="GO" id="GO:0008270">
    <property type="term" value="F:zinc ion binding"/>
    <property type="evidence" value="ECO:0007669"/>
    <property type="project" value="InterPro"/>
</dbReference>
<dbReference type="InterPro" id="IPR036864">
    <property type="entry name" value="Zn2-C6_fun-type_DNA-bd_sf"/>
</dbReference>
<reference evidence="7" key="1">
    <citation type="submission" date="2021-12" db="EMBL/GenBank/DDBJ databases">
        <title>Convergent genome expansion in fungi linked to evolution of root-endophyte symbiosis.</title>
        <authorList>
            <consortium name="DOE Joint Genome Institute"/>
            <person name="Ke Y.-H."/>
            <person name="Bonito G."/>
            <person name="Liao H.-L."/>
            <person name="Looney B."/>
            <person name="Rojas-Flechas A."/>
            <person name="Nash J."/>
            <person name="Hameed K."/>
            <person name="Schadt C."/>
            <person name="Martin F."/>
            <person name="Crous P.W."/>
            <person name="Miettinen O."/>
            <person name="Magnuson J.K."/>
            <person name="Labbe J."/>
            <person name="Jacobson D."/>
            <person name="Doktycz M.J."/>
            <person name="Veneault-Fourrey C."/>
            <person name="Kuo A."/>
            <person name="Mondo S."/>
            <person name="Calhoun S."/>
            <person name="Riley R."/>
            <person name="Ohm R."/>
            <person name="LaButti K."/>
            <person name="Andreopoulos B."/>
            <person name="Pangilinan J."/>
            <person name="Nolan M."/>
            <person name="Tritt A."/>
            <person name="Clum A."/>
            <person name="Lipzen A."/>
            <person name="Daum C."/>
            <person name="Barry K."/>
            <person name="Grigoriev I.V."/>
            <person name="Vilgalys R."/>
        </authorList>
    </citation>
    <scope>NUCLEOTIDE SEQUENCE</scope>
    <source>
        <strain evidence="7">PMI_201</strain>
    </source>
</reference>